<dbReference type="GO" id="GO:0004519">
    <property type="term" value="F:endonuclease activity"/>
    <property type="evidence" value="ECO:0007669"/>
    <property type="project" value="UniProtKB-KW"/>
</dbReference>
<comment type="caution">
    <text evidence="2">The sequence shown here is derived from an EMBL/GenBank/DDBJ whole genome shotgun (WGS) entry which is preliminary data.</text>
</comment>
<dbReference type="Pfam" id="PF01844">
    <property type="entry name" value="HNH"/>
    <property type="match status" value="1"/>
</dbReference>
<dbReference type="SMART" id="SM00507">
    <property type="entry name" value="HNHc"/>
    <property type="match status" value="1"/>
</dbReference>
<keyword evidence="3" id="KW-1185">Reference proteome</keyword>
<name>A0A059G914_9PROT</name>
<dbReference type="InterPro" id="IPR003615">
    <property type="entry name" value="HNH_nuc"/>
</dbReference>
<keyword evidence="2" id="KW-0255">Endonuclease</keyword>
<protein>
    <submittedName>
        <fullName evidence="2">HNH endonuclease</fullName>
    </submittedName>
</protein>
<keyword evidence="2" id="KW-0378">Hydrolase</keyword>
<gene>
    <name evidence="2" type="ORF">HOC_07834</name>
</gene>
<dbReference type="eggNOG" id="COG1403">
    <property type="taxonomic scope" value="Bacteria"/>
</dbReference>
<dbReference type="Gene3D" id="1.10.30.50">
    <property type="match status" value="1"/>
</dbReference>
<evidence type="ECO:0000313" key="3">
    <source>
        <dbReference type="Proteomes" id="UP000024942"/>
    </source>
</evidence>
<evidence type="ECO:0000313" key="2">
    <source>
        <dbReference type="EMBL" id="KDA03070.1"/>
    </source>
</evidence>
<dbReference type="Proteomes" id="UP000024942">
    <property type="component" value="Unassembled WGS sequence"/>
</dbReference>
<proteinExistence type="predicted"/>
<feature type="domain" description="HNH nuclease" evidence="1">
    <location>
        <begin position="15"/>
        <end position="68"/>
    </location>
</feature>
<dbReference type="EMBL" id="ARYL01000009">
    <property type="protein sequence ID" value="KDA03070.1"/>
    <property type="molecule type" value="Genomic_DNA"/>
</dbReference>
<dbReference type="InterPro" id="IPR002711">
    <property type="entry name" value="HNH"/>
</dbReference>
<dbReference type="CDD" id="cd00085">
    <property type="entry name" value="HNHc"/>
    <property type="match status" value="1"/>
</dbReference>
<sequence>MRHSAKVTRTKRWKALRQEALRRDDYQCVQCGARACRLEVDHILPVRDRPDLSYELSNCQVLCSSCHARKTRLEIGFPDISPERRKWRDFLEDTPPCCKA</sequence>
<keyword evidence="2" id="KW-0540">Nuclease</keyword>
<accession>A0A059G914</accession>
<evidence type="ECO:0000259" key="1">
    <source>
        <dbReference type="SMART" id="SM00507"/>
    </source>
</evidence>
<dbReference type="STRING" id="1280953.HOC_07834"/>
<dbReference type="AlphaFoldDB" id="A0A059G914"/>
<reference evidence="2 3" key="1">
    <citation type="journal article" date="2014" name="Antonie Van Leeuwenhoek">
        <title>Hyphomonas beringensis sp. nov. and Hyphomonas chukchiensis sp. nov., isolated from surface seawater of the Bering Sea and Chukchi Sea.</title>
        <authorList>
            <person name="Li C."/>
            <person name="Lai Q."/>
            <person name="Li G."/>
            <person name="Dong C."/>
            <person name="Wang J."/>
            <person name="Liao Y."/>
            <person name="Shao Z."/>
        </authorList>
    </citation>
    <scope>NUCLEOTIDE SEQUENCE [LARGE SCALE GENOMIC DNA]</scope>
    <source>
        <strain evidence="2 3">SCH89</strain>
    </source>
</reference>
<dbReference type="GO" id="GO:0003676">
    <property type="term" value="F:nucleic acid binding"/>
    <property type="evidence" value="ECO:0007669"/>
    <property type="project" value="InterPro"/>
</dbReference>
<organism evidence="2 3">
    <name type="scientific">Hyphomonas oceanitis SCH89</name>
    <dbReference type="NCBI Taxonomy" id="1280953"/>
    <lineage>
        <taxon>Bacteria</taxon>
        <taxon>Pseudomonadati</taxon>
        <taxon>Pseudomonadota</taxon>
        <taxon>Alphaproteobacteria</taxon>
        <taxon>Hyphomonadales</taxon>
        <taxon>Hyphomonadaceae</taxon>
        <taxon>Hyphomonas</taxon>
    </lineage>
</organism>
<dbReference type="GO" id="GO:0008270">
    <property type="term" value="F:zinc ion binding"/>
    <property type="evidence" value="ECO:0007669"/>
    <property type="project" value="InterPro"/>
</dbReference>